<dbReference type="CDD" id="cd14014">
    <property type="entry name" value="STKc_PknB_like"/>
    <property type="match status" value="1"/>
</dbReference>
<evidence type="ECO:0000256" key="1">
    <source>
        <dbReference type="ARBA" id="ARBA00022679"/>
    </source>
</evidence>
<sequence length="281" mass="31953">MAKRTDYPISSDAPRLRVGSRLGKYRLNRRIGQGGFADVYAATDTLLSTKVALKIPNSRWVTPELIDEFRREVKLTIELDHPNILPIRDARFIEGHFVIVSPLAKRTLNDRLAKRMRFELGFELMSQLLEAVSYAHSMGVIHCDIKPENILLFDDDWLRLADFGIAKVAQQTINGSGTGTLGYMPPEQAMGKPSTRSDVFSLGLIAYRLFSSKWPEYPFDWPFPGAATIRKRVHPDLIGIIRKSVAVKPRDRYADAGKMASEWEKSRMKAIRHVLRKRKSS</sequence>
<keyword evidence="1 7" id="KW-0808">Transferase</keyword>
<feature type="domain" description="Protein kinase" evidence="6">
    <location>
        <begin position="25"/>
        <end position="264"/>
    </location>
</feature>
<evidence type="ECO:0000313" key="8">
    <source>
        <dbReference type="Proteomes" id="UP000319004"/>
    </source>
</evidence>
<dbReference type="GO" id="GO:0004674">
    <property type="term" value="F:protein serine/threonine kinase activity"/>
    <property type="evidence" value="ECO:0007669"/>
    <property type="project" value="UniProtKB-EC"/>
</dbReference>
<evidence type="ECO:0000313" key="7">
    <source>
        <dbReference type="EMBL" id="QDV47091.1"/>
    </source>
</evidence>
<dbReference type="RefSeq" id="WP_145391177.1">
    <property type="nucleotide sequence ID" value="NZ_CP037423.1"/>
</dbReference>
<keyword evidence="4 5" id="KW-0067">ATP-binding</keyword>
<evidence type="ECO:0000256" key="2">
    <source>
        <dbReference type="ARBA" id="ARBA00022741"/>
    </source>
</evidence>
<keyword evidence="8" id="KW-1185">Reference proteome</keyword>
<dbReference type="Gene3D" id="3.30.200.20">
    <property type="entry name" value="Phosphorylase Kinase, domain 1"/>
    <property type="match status" value="1"/>
</dbReference>
<dbReference type="Pfam" id="PF00069">
    <property type="entry name" value="Pkinase"/>
    <property type="match status" value="1"/>
</dbReference>
<organism evidence="7 8">
    <name type="scientific">Stieleria neptunia</name>
    <dbReference type="NCBI Taxonomy" id="2527979"/>
    <lineage>
        <taxon>Bacteria</taxon>
        <taxon>Pseudomonadati</taxon>
        <taxon>Planctomycetota</taxon>
        <taxon>Planctomycetia</taxon>
        <taxon>Pirellulales</taxon>
        <taxon>Pirellulaceae</taxon>
        <taxon>Stieleria</taxon>
    </lineage>
</organism>
<dbReference type="Gene3D" id="1.10.510.10">
    <property type="entry name" value="Transferase(Phosphotransferase) domain 1"/>
    <property type="match status" value="1"/>
</dbReference>
<dbReference type="KEGG" id="snep:Enr13x_70000"/>
<dbReference type="PROSITE" id="PS00107">
    <property type="entry name" value="PROTEIN_KINASE_ATP"/>
    <property type="match status" value="1"/>
</dbReference>
<dbReference type="PROSITE" id="PS50011">
    <property type="entry name" value="PROTEIN_KINASE_DOM"/>
    <property type="match status" value="1"/>
</dbReference>
<dbReference type="GO" id="GO:0005524">
    <property type="term" value="F:ATP binding"/>
    <property type="evidence" value="ECO:0007669"/>
    <property type="project" value="UniProtKB-UniRule"/>
</dbReference>
<dbReference type="PROSITE" id="PS00108">
    <property type="entry name" value="PROTEIN_KINASE_ST"/>
    <property type="match status" value="1"/>
</dbReference>
<dbReference type="SUPFAM" id="SSF56112">
    <property type="entry name" value="Protein kinase-like (PK-like)"/>
    <property type="match status" value="1"/>
</dbReference>
<dbReference type="AlphaFoldDB" id="A0A518I1X6"/>
<dbReference type="PANTHER" id="PTHR43289">
    <property type="entry name" value="MITOGEN-ACTIVATED PROTEIN KINASE KINASE KINASE 20-RELATED"/>
    <property type="match status" value="1"/>
</dbReference>
<proteinExistence type="predicted"/>
<evidence type="ECO:0000259" key="6">
    <source>
        <dbReference type="PROSITE" id="PS50011"/>
    </source>
</evidence>
<evidence type="ECO:0000256" key="5">
    <source>
        <dbReference type="PROSITE-ProRule" id="PRU10141"/>
    </source>
</evidence>
<keyword evidence="2 5" id="KW-0547">Nucleotide-binding</keyword>
<dbReference type="InterPro" id="IPR011009">
    <property type="entry name" value="Kinase-like_dom_sf"/>
</dbReference>
<dbReference type="EC" id="2.7.11.1" evidence="7"/>
<dbReference type="EMBL" id="CP037423">
    <property type="protein sequence ID" value="QDV47091.1"/>
    <property type="molecule type" value="Genomic_DNA"/>
</dbReference>
<evidence type="ECO:0000256" key="3">
    <source>
        <dbReference type="ARBA" id="ARBA00022777"/>
    </source>
</evidence>
<dbReference type="OrthoDB" id="6111975at2"/>
<dbReference type="InterPro" id="IPR000719">
    <property type="entry name" value="Prot_kinase_dom"/>
</dbReference>
<reference evidence="7 8" key="1">
    <citation type="submission" date="2019-03" db="EMBL/GenBank/DDBJ databases">
        <title>Deep-cultivation of Planctomycetes and their phenomic and genomic characterization uncovers novel biology.</title>
        <authorList>
            <person name="Wiegand S."/>
            <person name="Jogler M."/>
            <person name="Boedeker C."/>
            <person name="Pinto D."/>
            <person name="Vollmers J."/>
            <person name="Rivas-Marin E."/>
            <person name="Kohn T."/>
            <person name="Peeters S.H."/>
            <person name="Heuer A."/>
            <person name="Rast P."/>
            <person name="Oberbeckmann S."/>
            <person name="Bunk B."/>
            <person name="Jeske O."/>
            <person name="Meyerdierks A."/>
            <person name="Storesund J.E."/>
            <person name="Kallscheuer N."/>
            <person name="Luecker S."/>
            <person name="Lage O.M."/>
            <person name="Pohl T."/>
            <person name="Merkel B.J."/>
            <person name="Hornburger P."/>
            <person name="Mueller R.-W."/>
            <person name="Bruemmer F."/>
            <person name="Labrenz M."/>
            <person name="Spormann A.M."/>
            <person name="Op den Camp H."/>
            <person name="Overmann J."/>
            <person name="Amann R."/>
            <person name="Jetten M.S.M."/>
            <person name="Mascher T."/>
            <person name="Medema M.H."/>
            <person name="Devos D.P."/>
            <person name="Kaster A.-K."/>
            <person name="Ovreas L."/>
            <person name="Rohde M."/>
            <person name="Galperin M.Y."/>
            <person name="Jogler C."/>
        </authorList>
    </citation>
    <scope>NUCLEOTIDE SEQUENCE [LARGE SCALE GENOMIC DNA]</scope>
    <source>
        <strain evidence="7 8">Enr13</strain>
    </source>
</reference>
<dbReference type="InterPro" id="IPR017441">
    <property type="entry name" value="Protein_kinase_ATP_BS"/>
</dbReference>
<accession>A0A518I1X6</accession>
<dbReference type="SMART" id="SM00220">
    <property type="entry name" value="S_TKc"/>
    <property type="match status" value="1"/>
</dbReference>
<dbReference type="PANTHER" id="PTHR43289:SF6">
    <property type="entry name" value="SERINE_THREONINE-PROTEIN KINASE NEKL-3"/>
    <property type="match status" value="1"/>
</dbReference>
<evidence type="ECO:0000256" key="4">
    <source>
        <dbReference type="ARBA" id="ARBA00022840"/>
    </source>
</evidence>
<gene>
    <name evidence="7" type="primary">pknH_3</name>
    <name evidence="7" type="ORF">Enr13x_70000</name>
</gene>
<keyword evidence="3 7" id="KW-0418">Kinase</keyword>
<dbReference type="Proteomes" id="UP000319004">
    <property type="component" value="Chromosome"/>
</dbReference>
<dbReference type="InterPro" id="IPR008271">
    <property type="entry name" value="Ser/Thr_kinase_AS"/>
</dbReference>
<name>A0A518I1X6_9BACT</name>
<protein>
    <submittedName>
        <fullName evidence="7">Serine/threonine-protein kinase PknH</fullName>
        <ecNumber evidence="7">2.7.11.1</ecNumber>
    </submittedName>
</protein>
<feature type="binding site" evidence="5">
    <location>
        <position position="54"/>
    </location>
    <ligand>
        <name>ATP</name>
        <dbReference type="ChEBI" id="CHEBI:30616"/>
    </ligand>
</feature>